<dbReference type="PANTHER" id="PTHR16515">
    <property type="entry name" value="PR DOMAIN ZINC FINGER PROTEIN"/>
    <property type="match status" value="1"/>
</dbReference>
<feature type="domain" description="C2H2-type" evidence="9">
    <location>
        <begin position="150"/>
        <end position="178"/>
    </location>
</feature>
<feature type="domain" description="C2H2-type" evidence="9">
    <location>
        <begin position="187"/>
        <end position="213"/>
    </location>
</feature>
<keyword evidence="5" id="KW-0862">Zinc</keyword>
<evidence type="ECO:0000259" key="9">
    <source>
        <dbReference type="PROSITE" id="PS50157"/>
    </source>
</evidence>
<dbReference type="Gene3D" id="3.30.160.60">
    <property type="entry name" value="Classic Zinc Finger"/>
    <property type="match status" value="6"/>
</dbReference>
<feature type="domain" description="C2H2-type" evidence="9">
    <location>
        <begin position="16"/>
        <end position="44"/>
    </location>
</feature>
<dbReference type="FunFam" id="3.30.160.60:FF:000446">
    <property type="entry name" value="Zinc finger protein"/>
    <property type="match status" value="1"/>
</dbReference>
<keyword evidence="2" id="KW-0479">Metal-binding</keyword>
<evidence type="ECO:0000256" key="4">
    <source>
        <dbReference type="ARBA" id="ARBA00022771"/>
    </source>
</evidence>
<dbReference type="GO" id="GO:0000785">
    <property type="term" value="C:chromatin"/>
    <property type="evidence" value="ECO:0007669"/>
    <property type="project" value="UniProtKB-ARBA"/>
</dbReference>
<dbReference type="GO" id="GO:0040029">
    <property type="term" value="P:epigenetic regulation of gene expression"/>
    <property type="evidence" value="ECO:0007669"/>
    <property type="project" value="UniProtKB-ARBA"/>
</dbReference>
<evidence type="ECO:0000256" key="2">
    <source>
        <dbReference type="ARBA" id="ARBA00022723"/>
    </source>
</evidence>
<dbReference type="FunFam" id="3.30.160.60:FF:000690">
    <property type="entry name" value="Zinc finger protein 354C"/>
    <property type="match status" value="1"/>
</dbReference>
<evidence type="ECO:0000256" key="6">
    <source>
        <dbReference type="ARBA" id="ARBA00023125"/>
    </source>
</evidence>
<dbReference type="GO" id="GO:0008270">
    <property type="term" value="F:zinc ion binding"/>
    <property type="evidence" value="ECO:0007669"/>
    <property type="project" value="UniProtKB-KW"/>
</dbReference>
<dbReference type="SUPFAM" id="SSF57667">
    <property type="entry name" value="beta-beta-alpha zinc fingers"/>
    <property type="match status" value="3"/>
</dbReference>
<evidence type="ECO:0000313" key="10">
    <source>
        <dbReference type="Proteomes" id="UP000504635"/>
    </source>
</evidence>
<feature type="domain" description="C2H2-type" evidence="9">
    <location>
        <begin position="270"/>
        <end position="296"/>
    </location>
</feature>
<dbReference type="GO" id="GO:0003682">
    <property type="term" value="F:chromatin binding"/>
    <property type="evidence" value="ECO:0007669"/>
    <property type="project" value="UniProtKB-ARBA"/>
</dbReference>
<evidence type="ECO:0000256" key="7">
    <source>
        <dbReference type="ARBA" id="ARBA00023242"/>
    </source>
</evidence>
<dbReference type="PANTHER" id="PTHR16515:SF49">
    <property type="entry name" value="GASTRULA ZINC FINGER PROTEIN XLCGF49.1-LIKE-RELATED"/>
    <property type="match status" value="1"/>
</dbReference>
<dbReference type="PROSITE" id="PS50157">
    <property type="entry name" value="ZINC_FINGER_C2H2_2"/>
    <property type="match status" value="8"/>
</dbReference>
<feature type="domain" description="C2H2-type" evidence="9">
    <location>
        <begin position="120"/>
        <end position="147"/>
    </location>
</feature>
<sequence length="296" mass="35816">MLDHHLKYVHLKEFKFVCQFCERKFVQEDVMKRHIDNIHFNQFKHLCTHCHRGFNFRYELLKHEEFKHNGVRLVCDIFPETQLHPPTKTLLNVNNYDRKFVSNIPYYHIRNVHEKAIVQYLCPHCGRKFREKLWFEKHVKSHDPQYESEFRCNICLKNLSCYRYLEAHLKKRHATDDPRFPCRYRRYCCDICGKVLLKKNLKEHMMSHAGKKPYGCEFCDKSFITRKCLKIHTRIHTKEKPYVCTLCNKGFSQRYTLTIHMRYHTGERPYSCLVCPKSFVTQSALKGHVCTGHRRK</sequence>
<keyword evidence="7" id="KW-0539">Nucleus</keyword>
<name>A0A6J2YJ65_SITOR</name>
<keyword evidence="4 8" id="KW-0863">Zinc-finger</keyword>
<proteinExistence type="predicted"/>
<dbReference type="AlphaFoldDB" id="A0A6J2YJ65"/>
<feature type="domain" description="C2H2-type" evidence="9">
    <location>
        <begin position="214"/>
        <end position="241"/>
    </location>
</feature>
<dbReference type="Pfam" id="PF00096">
    <property type="entry name" value="zf-C2H2"/>
    <property type="match status" value="4"/>
</dbReference>
<comment type="subcellular location">
    <subcellularLocation>
        <location evidence="1">Nucleus</location>
    </subcellularLocation>
</comment>
<dbReference type="RefSeq" id="XP_030764078.1">
    <property type="nucleotide sequence ID" value="XM_030908218.1"/>
</dbReference>
<dbReference type="InterPro" id="IPR013087">
    <property type="entry name" value="Znf_C2H2_type"/>
</dbReference>
<dbReference type="KEGG" id="soy:115888473"/>
<feature type="domain" description="C2H2-type" evidence="9">
    <location>
        <begin position="45"/>
        <end position="73"/>
    </location>
</feature>
<dbReference type="SMART" id="SM00355">
    <property type="entry name" value="ZnF_C2H2"/>
    <property type="match status" value="8"/>
</dbReference>
<gene>
    <name evidence="11" type="primary">LOC115888473</name>
</gene>
<keyword evidence="10" id="KW-1185">Reference proteome</keyword>
<dbReference type="Proteomes" id="UP000504635">
    <property type="component" value="Unplaced"/>
</dbReference>
<dbReference type="PROSITE" id="PS00028">
    <property type="entry name" value="ZINC_FINGER_C2H2_1"/>
    <property type="match status" value="7"/>
</dbReference>
<dbReference type="GeneID" id="115888473"/>
<evidence type="ECO:0000256" key="3">
    <source>
        <dbReference type="ARBA" id="ARBA00022737"/>
    </source>
</evidence>
<dbReference type="InParanoid" id="A0A6J2YJ65"/>
<evidence type="ECO:0000256" key="5">
    <source>
        <dbReference type="ARBA" id="ARBA00022833"/>
    </source>
</evidence>
<keyword evidence="6" id="KW-0238">DNA-binding</keyword>
<keyword evidence="3" id="KW-0677">Repeat</keyword>
<evidence type="ECO:0000256" key="8">
    <source>
        <dbReference type="PROSITE-ProRule" id="PRU00042"/>
    </source>
</evidence>
<organism evidence="10 11">
    <name type="scientific">Sitophilus oryzae</name>
    <name type="common">Rice weevil</name>
    <name type="synonym">Curculio oryzae</name>
    <dbReference type="NCBI Taxonomy" id="7048"/>
    <lineage>
        <taxon>Eukaryota</taxon>
        <taxon>Metazoa</taxon>
        <taxon>Ecdysozoa</taxon>
        <taxon>Arthropoda</taxon>
        <taxon>Hexapoda</taxon>
        <taxon>Insecta</taxon>
        <taxon>Pterygota</taxon>
        <taxon>Neoptera</taxon>
        <taxon>Endopterygota</taxon>
        <taxon>Coleoptera</taxon>
        <taxon>Polyphaga</taxon>
        <taxon>Cucujiformia</taxon>
        <taxon>Curculionidae</taxon>
        <taxon>Dryophthorinae</taxon>
        <taxon>Sitophilus</taxon>
    </lineage>
</organism>
<dbReference type="GO" id="GO:0043565">
    <property type="term" value="F:sequence-specific DNA binding"/>
    <property type="evidence" value="ECO:0007669"/>
    <property type="project" value="UniProtKB-ARBA"/>
</dbReference>
<accession>A0A6J2YJ65</accession>
<evidence type="ECO:0000256" key="1">
    <source>
        <dbReference type="ARBA" id="ARBA00004123"/>
    </source>
</evidence>
<dbReference type="InterPro" id="IPR036236">
    <property type="entry name" value="Znf_C2H2_sf"/>
</dbReference>
<protein>
    <submittedName>
        <fullName evidence="11">Gastrula zinc finger protein XlCGF26.1-like</fullName>
    </submittedName>
</protein>
<dbReference type="OrthoDB" id="6077919at2759"/>
<dbReference type="GO" id="GO:0005634">
    <property type="term" value="C:nucleus"/>
    <property type="evidence" value="ECO:0007669"/>
    <property type="project" value="UniProtKB-SubCell"/>
</dbReference>
<dbReference type="FunFam" id="3.30.160.60:FF:000478">
    <property type="entry name" value="Zinc finger protein 133"/>
    <property type="match status" value="1"/>
</dbReference>
<feature type="domain" description="C2H2-type" evidence="9">
    <location>
        <begin position="242"/>
        <end position="269"/>
    </location>
</feature>
<evidence type="ECO:0000313" key="11">
    <source>
        <dbReference type="RefSeq" id="XP_030764078.1"/>
    </source>
</evidence>
<reference evidence="11" key="1">
    <citation type="submission" date="2025-08" db="UniProtKB">
        <authorList>
            <consortium name="RefSeq"/>
        </authorList>
    </citation>
    <scope>IDENTIFICATION</scope>
    <source>
        <tissue evidence="11">Gonads</tissue>
    </source>
</reference>
<dbReference type="InterPro" id="IPR050331">
    <property type="entry name" value="Zinc_finger"/>
</dbReference>